<dbReference type="Pfam" id="PF02678">
    <property type="entry name" value="Pirin"/>
    <property type="match status" value="1"/>
</dbReference>
<protein>
    <recommendedName>
        <fullName evidence="8">Pirin</fullName>
    </recommendedName>
</protein>
<dbReference type="PANTHER" id="PTHR13903:SF8">
    <property type="entry name" value="PIRIN"/>
    <property type="match status" value="1"/>
</dbReference>
<comment type="caution">
    <text evidence="6">The sequence shown here is derived from an EMBL/GenBank/DDBJ whole genome shotgun (WGS) entry which is preliminary data.</text>
</comment>
<dbReference type="AlphaFoldDB" id="M3IN72"/>
<dbReference type="SUPFAM" id="SSF51182">
    <property type="entry name" value="RmlC-like cupins"/>
    <property type="match status" value="1"/>
</dbReference>
<dbReference type="OrthoDB" id="198735at2759"/>
<dbReference type="InterPro" id="IPR012093">
    <property type="entry name" value="Pirin"/>
</dbReference>
<accession>M3IN72</accession>
<evidence type="ECO:0000259" key="4">
    <source>
        <dbReference type="Pfam" id="PF02678"/>
    </source>
</evidence>
<gene>
    <name evidence="6" type="ORF">G210_1694</name>
</gene>
<dbReference type="InterPro" id="IPR008778">
    <property type="entry name" value="Pirin_C_dom"/>
</dbReference>
<dbReference type="PANTHER" id="PTHR13903">
    <property type="entry name" value="PIRIN-RELATED"/>
    <property type="match status" value="1"/>
</dbReference>
<evidence type="ECO:0008006" key="8">
    <source>
        <dbReference type="Google" id="ProtNLM"/>
    </source>
</evidence>
<dbReference type="CDD" id="cd02909">
    <property type="entry name" value="cupin_pirin_N"/>
    <property type="match status" value="1"/>
</dbReference>
<evidence type="ECO:0000313" key="6">
    <source>
        <dbReference type="EMBL" id="EMG47851.1"/>
    </source>
</evidence>
<dbReference type="InterPro" id="IPR014710">
    <property type="entry name" value="RmlC-like_jellyroll"/>
</dbReference>
<evidence type="ECO:0000256" key="1">
    <source>
        <dbReference type="ARBA" id="ARBA00008416"/>
    </source>
</evidence>
<feature type="binding site" evidence="2">
    <location>
        <position position="101"/>
    </location>
    <ligand>
        <name>Fe cation</name>
        <dbReference type="ChEBI" id="CHEBI:24875"/>
    </ligand>
</feature>
<dbReference type="Pfam" id="PF05726">
    <property type="entry name" value="Pirin_C"/>
    <property type="match status" value="1"/>
</dbReference>
<name>M3IN72_CANMX</name>
<evidence type="ECO:0000313" key="7">
    <source>
        <dbReference type="Proteomes" id="UP000011777"/>
    </source>
</evidence>
<reference evidence="6 7" key="1">
    <citation type="submission" date="2013-02" db="EMBL/GenBank/DDBJ databases">
        <title>Genome sequence of Candida maltosa Xu316, a potential industrial strain for xylitol and ethanol production.</title>
        <authorList>
            <person name="Yu J."/>
            <person name="Wang Q."/>
            <person name="Geng X."/>
            <person name="Bao W."/>
            <person name="He P."/>
            <person name="Cai J."/>
        </authorList>
    </citation>
    <scope>NUCLEOTIDE SEQUENCE [LARGE SCALE GENOMIC DNA]</scope>
    <source>
        <strain evidence="7">Xu316</strain>
    </source>
</reference>
<feature type="domain" description="Pirin C-terminal" evidence="5">
    <location>
        <begin position="175"/>
        <end position="283"/>
    </location>
</feature>
<dbReference type="Gene3D" id="2.60.120.10">
    <property type="entry name" value="Jelly Rolls"/>
    <property type="match status" value="2"/>
</dbReference>
<dbReference type="STRING" id="1245528.M3IN72"/>
<evidence type="ECO:0000256" key="2">
    <source>
        <dbReference type="PIRSR" id="PIRSR006232-1"/>
    </source>
</evidence>
<keyword evidence="7" id="KW-1185">Reference proteome</keyword>
<dbReference type="CDD" id="cd02247">
    <property type="entry name" value="cupin_pirin_C"/>
    <property type="match status" value="1"/>
</dbReference>
<dbReference type="InterPro" id="IPR003829">
    <property type="entry name" value="Pirin_N_dom"/>
</dbReference>
<dbReference type="PIRSF" id="PIRSF006232">
    <property type="entry name" value="Pirin"/>
    <property type="match status" value="1"/>
</dbReference>
<keyword evidence="2" id="KW-0408">Iron</keyword>
<dbReference type="EMBL" id="AOGT01001353">
    <property type="protein sequence ID" value="EMG47851.1"/>
    <property type="molecule type" value="Genomic_DNA"/>
</dbReference>
<feature type="binding site" evidence="2">
    <location>
        <position position="55"/>
    </location>
    <ligand>
        <name>Fe cation</name>
        <dbReference type="ChEBI" id="CHEBI:24875"/>
    </ligand>
</feature>
<proteinExistence type="inferred from homology"/>
<feature type="domain" description="Pirin N-terminal" evidence="4">
    <location>
        <begin position="26"/>
        <end position="119"/>
    </location>
</feature>
<keyword evidence="2" id="KW-0479">Metal-binding</keyword>
<sequence>MSTRQISKIVSSKLKVEGMGANIHRSLGIVQQRQFNPFLLFDHFSGTGNKGFPAHPHKGHETITYVLQGAIAHEDFTGAKGILYPGDLQFMTAGKGIMHSEMPVTGENGTPSIGLQLWVDLPESARDMAPRYRDLREWEIPEAVVDDGKVSVKVISGKSYGVESIKSLAYIPIDYYHYKVKAGGVFKQELRPDFNYFLYVIKGKSLEVNGNTVVEEHQNAYLEEKGDHIFGKNIGDQEEEEVEFALIGAKPLDQKAYYFGTFVSDSLEQVKKDFQDYKDGKNGFEKVKDWESLISKGVTQEMIDGPLNGSLEARAARKQAYIDSLAKEAVTV</sequence>
<comment type="cofactor">
    <cofactor evidence="2">
        <name>Fe cation</name>
        <dbReference type="ChEBI" id="CHEBI:24875"/>
    </cofactor>
    <text evidence="2">Binds 1 Fe cation per subunit.</text>
</comment>
<dbReference type="Proteomes" id="UP000011777">
    <property type="component" value="Unassembled WGS sequence"/>
</dbReference>
<evidence type="ECO:0000256" key="3">
    <source>
        <dbReference type="RuleBase" id="RU003457"/>
    </source>
</evidence>
<comment type="similarity">
    <text evidence="1 3">Belongs to the pirin family.</text>
</comment>
<dbReference type="GO" id="GO:0046872">
    <property type="term" value="F:metal ion binding"/>
    <property type="evidence" value="ECO:0007669"/>
    <property type="project" value="UniProtKB-KW"/>
</dbReference>
<dbReference type="InterPro" id="IPR011051">
    <property type="entry name" value="RmlC_Cupin_sf"/>
</dbReference>
<feature type="binding site" evidence="2">
    <location>
        <position position="99"/>
    </location>
    <ligand>
        <name>Fe cation</name>
        <dbReference type="ChEBI" id="CHEBI:24875"/>
    </ligand>
</feature>
<dbReference type="OMA" id="VAHRDNA"/>
<organism evidence="6 7">
    <name type="scientific">Candida maltosa (strain Xu316)</name>
    <name type="common">Yeast</name>
    <dbReference type="NCBI Taxonomy" id="1245528"/>
    <lineage>
        <taxon>Eukaryota</taxon>
        <taxon>Fungi</taxon>
        <taxon>Dikarya</taxon>
        <taxon>Ascomycota</taxon>
        <taxon>Saccharomycotina</taxon>
        <taxon>Pichiomycetes</taxon>
        <taxon>Debaryomycetaceae</taxon>
        <taxon>Candida/Lodderomyces clade</taxon>
        <taxon>Candida</taxon>
    </lineage>
</organism>
<evidence type="ECO:0000259" key="5">
    <source>
        <dbReference type="Pfam" id="PF05726"/>
    </source>
</evidence>
<feature type="binding site" evidence="2">
    <location>
        <position position="57"/>
    </location>
    <ligand>
        <name>Fe cation</name>
        <dbReference type="ChEBI" id="CHEBI:24875"/>
    </ligand>
</feature>
<dbReference type="HOGENOM" id="CLU_045717_0_1_1"/>
<dbReference type="eggNOG" id="ENOG502QQ5A">
    <property type="taxonomic scope" value="Eukaryota"/>
</dbReference>